<evidence type="ECO:0000313" key="3">
    <source>
        <dbReference type="EMBL" id="TGL42205.1"/>
    </source>
</evidence>
<dbReference type="PANTHER" id="PTHR10992">
    <property type="entry name" value="METHYLESTERASE FAMILY MEMBER"/>
    <property type="match status" value="1"/>
</dbReference>
<dbReference type="Proteomes" id="UP000297273">
    <property type="component" value="Unassembled WGS sequence"/>
</dbReference>
<dbReference type="GO" id="GO:0080030">
    <property type="term" value="F:methyl indole-3-acetate esterase activity"/>
    <property type="evidence" value="ECO:0007669"/>
    <property type="project" value="TreeGrafter"/>
</dbReference>
<dbReference type="EMBL" id="RQER01000006">
    <property type="protein sequence ID" value="TGK01343.1"/>
    <property type="molecule type" value="Genomic_DNA"/>
</dbReference>
<reference evidence="2 5" key="2">
    <citation type="journal article" date="2019" name="PLoS Negl. Trop. Dis.">
        <title>Revisiting the worldwide diversity of Leptospira species in the environment.</title>
        <authorList>
            <person name="Vincent A.T."/>
            <person name="Schiettekatte O."/>
            <person name="Bourhy P."/>
            <person name="Veyrier F.J."/>
            <person name="Picardeau M."/>
        </authorList>
    </citation>
    <scope>NUCLEOTIDE SEQUENCE [LARGE SCALE GENOMIC DNA]</scope>
    <source>
        <strain evidence="3">201702690</strain>
        <strain evidence="2 5">SSW18</strain>
    </source>
</reference>
<dbReference type="RefSeq" id="WP_135645000.1">
    <property type="nucleotide sequence ID" value="NZ_RQER01000006.1"/>
</dbReference>
<dbReference type="AlphaFoldDB" id="A0A5F1ZXA4"/>
<gene>
    <name evidence="2" type="ORF">EHO57_10445</name>
    <name evidence="3" type="ORF">EHQ53_08425</name>
</gene>
<comment type="caution">
    <text evidence="2">The sequence shown here is derived from an EMBL/GenBank/DDBJ whole genome shotgun (WGS) entry which is preliminary data.</text>
</comment>
<organism evidence="2 5">
    <name type="scientific">Leptospira langatensis</name>
    <dbReference type="NCBI Taxonomy" id="2484983"/>
    <lineage>
        <taxon>Bacteria</taxon>
        <taxon>Pseudomonadati</taxon>
        <taxon>Spirochaetota</taxon>
        <taxon>Spirochaetia</taxon>
        <taxon>Leptospirales</taxon>
        <taxon>Leptospiraceae</taxon>
        <taxon>Leptospira</taxon>
    </lineage>
</organism>
<proteinExistence type="predicted"/>
<dbReference type="EMBL" id="RQGC01000004">
    <property type="protein sequence ID" value="TGL42205.1"/>
    <property type="molecule type" value="Genomic_DNA"/>
</dbReference>
<keyword evidence="4" id="KW-1185">Reference proteome</keyword>
<dbReference type="Pfam" id="PF12697">
    <property type="entry name" value="Abhydrolase_6"/>
    <property type="match status" value="1"/>
</dbReference>
<keyword evidence="2" id="KW-0378">Hydrolase</keyword>
<evidence type="ECO:0000313" key="2">
    <source>
        <dbReference type="EMBL" id="TGK01343.1"/>
    </source>
</evidence>
<evidence type="ECO:0000313" key="5">
    <source>
        <dbReference type="Proteomes" id="UP000297946"/>
    </source>
</evidence>
<dbReference type="InterPro" id="IPR029058">
    <property type="entry name" value="AB_hydrolase_fold"/>
</dbReference>
<evidence type="ECO:0000313" key="4">
    <source>
        <dbReference type="Proteomes" id="UP000297273"/>
    </source>
</evidence>
<dbReference type="OrthoDB" id="9112061at2"/>
<dbReference type="SUPFAM" id="SSF53474">
    <property type="entry name" value="alpha/beta-Hydrolases"/>
    <property type="match status" value="1"/>
</dbReference>
<reference evidence="3" key="1">
    <citation type="submission" date="2018-10" db="EMBL/GenBank/DDBJ databases">
        <authorList>
            <person name="Vincent A.T."/>
            <person name="Schiettekatte O."/>
            <person name="Bourhy P."/>
            <person name="Veyrier F.J."/>
            <person name="Picardeau M."/>
        </authorList>
    </citation>
    <scope>NUCLEOTIDE SEQUENCE</scope>
    <source>
        <strain evidence="3">201702690</strain>
    </source>
</reference>
<sequence>MKTYLLVHGAWHGAWAWEETKQILEAHGHKVFTIDLPGHGQDNTPIPKITFRGYVDSVRSKLAGIANKTILVGHSLAGAIISQVAEEESDKIESLVFVAAFILNQNESVLDIMKSDDEGSLLPALIFSADQTSATISEETLKSIVYNGGTKDQIEAAAPKLKAQATEPFFANTNTTDANFGRIPKLYIECTLDKILSLNMQRTIERKFHCKTLATLSTGHVPLITAPNQLAEALLMA</sequence>
<accession>A0A5F1ZXA4</accession>
<dbReference type="InterPro" id="IPR045889">
    <property type="entry name" value="MES/HNL"/>
</dbReference>
<evidence type="ECO:0000259" key="1">
    <source>
        <dbReference type="Pfam" id="PF12697"/>
    </source>
</evidence>
<dbReference type="Gene3D" id="3.40.50.1820">
    <property type="entry name" value="alpha/beta hydrolase"/>
    <property type="match status" value="1"/>
</dbReference>
<protein>
    <submittedName>
        <fullName evidence="2">Alpha/beta fold hydrolase</fullName>
    </submittedName>
</protein>
<name>A0A5F1ZXA4_9LEPT</name>
<dbReference type="PANTHER" id="PTHR10992:SF1086">
    <property type="entry name" value="AB HYDROLASE-1 DOMAIN-CONTAINING PROTEIN"/>
    <property type="match status" value="1"/>
</dbReference>
<dbReference type="GO" id="GO:0080032">
    <property type="term" value="F:methyl jasmonate esterase activity"/>
    <property type="evidence" value="ECO:0007669"/>
    <property type="project" value="TreeGrafter"/>
</dbReference>
<dbReference type="InterPro" id="IPR000073">
    <property type="entry name" value="AB_hydrolase_1"/>
</dbReference>
<dbReference type="Proteomes" id="UP000297946">
    <property type="component" value="Unassembled WGS sequence"/>
</dbReference>
<feature type="domain" description="AB hydrolase-1" evidence="1">
    <location>
        <begin position="5"/>
        <end position="233"/>
    </location>
</feature>